<sequence>MNQRFSTVGMISLILTCILWTWKGGEDYLSHVPVIPSSSRLELKLYDWIVSLRGSGKIDSRIVLVGFTSSDFQKFNSYPSDHLIADVIETLKQEKPKLIGLGFWRHTPTSEGWERLQTVIKQTPNLIGVEYESERFNINPPKSLEGKTGDTTLLLDQDKLIRRQYLYPLREQFPANFQLKPDNYNYTRNFAWELAYHYLSEQGVKIQEPTPENPRIILDFPNQKPVVIEPLKDWEGERVKTQDRLTFLINWTPQNQYFETYSFQKILENNPKNLEGKIILIGSLTLALKDLYLTPYEKNPLRFGLELDAISVSNLINIGENPFPQTFPEWVKYLWILFWVGVSAAGILLVSSTLDQPEFKLKKFFGLNLIIQLHILISLGLIYYLSFPTYWIPSGVAFVGIVGNGVICSLAILFQKTVQEQQKRLEQEKKYSQKLEEEIQRIKTLLLAQERLAFLGKLSPAIRHEMLNNFELISQEVYLSQELIETQLSEQASSDMIHFLEDQIESLETILEINGLNSEILKKYIPPIFLDYLESDNAENLSDSINQDINLGDFLDDCWCRASYKFRFNEPENFKIRVIKSYQYQGTIKGNEDELRYIFINLLDNAYEALLLKFWLNEENYQPILRLEITKYPNYIQISIEDNGIGIEANQTKEIFKPFFTTKQRGSGLGLSLARDIVISRYQGTLELNLEGGTRFTVTLPC</sequence>
<dbReference type="SMART" id="SM00387">
    <property type="entry name" value="HATPase_c"/>
    <property type="match status" value="1"/>
</dbReference>
<reference evidence="13" key="1">
    <citation type="journal article" date="2011" name="MBio">
        <title>Novel metabolic attributes of the genus Cyanothece, comprising a group of unicellular nitrogen-fixing Cyanobacteria.</title>
        <authorList>
            <person name="Bandyopadhyay A."/>
            <person name="Elvitigala T."/>
            <person name="Welsh E."/>
            <person name="Stockel J."/>
            <person name="Liberton M."/>
            <person name="Min H."/>
            <person name="Sherman L.A."/>
            <person name="Pakrasi H.B."/>
        </authorList>
    </citation>
    <scope>NUCLEOTIDE SEQUENCE [LARGE SCALE GENOMIC DNA]</scope>
    <source>
        <strain evidence="13">PCC 7424</strain>
    </source>
</reference>
<dbReference type="SMART" id="SM01080">
    <property type="entry name" value="CHASE2"/>
    <property type="match status" value="1"/>
</dbReference>
<evidence type="ECO:0000256" key="10">
    <source>
        <dbReference type="SAM" id="Phobius"/>
    </source>
</evidence>
<evidence type="ECO:0000256" key="1">
    <source>
        <dbReference type="ARBA" id="ARBA00000085"/>
    </source>
</evidence>
<keyword evidence="3" id="KW-0597">Phosphoprotein</keyword>
<dbReference type="RefSeq" id="WP_015956937.1">
    <property type="nucleotide sequence ID" value="NC_011729.1"/>
</dbReference>
<keyword evidence="10" id="KW-0812">Transmembrane</keyword>
<evidence type="ECO:0000259" key="11">
    <source>
        <dbReference type="PROSITE" id="PS50109"/>
    </source>
</evidence>
<evidence type="ECO:0000256" key="8">
    <source>
        <dbReference type="ARBA" id="ARBA00023012"/>
    </source>
</evidence>
<feature type="domain" description="Histidine kinase" evidence="11">
    <location>
        <begin position="495"/>
        <end position="702"/>
    </location>
</feature>
<evidence type="ECO:0000313" key="12">
    <source>
        <dbReference type="EMBL" id="ACK73357.1"/>
    </source>
</evidence>
<proteinExistence type="predicted"/>
<dbReference type="PANTHER" id="PTHR43065">
    <property type="entry name" value="SENSOR HISTIDINE KINASE"/>
    <property type="match status" value="1"/>
</dbReference>
<dbReference type="GO" id="GO:0005524">
    <property type="term" value="F:ATP binding"/>
    <property type="evidence" value="ECO:0007669"/>
    <property type="project" value="UniProtKB-KW"/>
</dbReference>
<gene>
    <name evidence="12" type="ordered locus">PCC7424_5004</name>
</gene>
<dbReference type="InterPro" id="IPR004358">
    <property type="entry name" value="Sig_transdc_His_kin-like_C"/>
</dbReference>
<evidence type="ECO:0000256" key="2">
    <source>
        <dbReference type="ARBA" id="ARBA00012438"/>
    </source>
</evidence>
<keyword evidence="6 12" id="KW-0418">Kinase</keyword>
<dbReference type="Pfam" id="PF02518">
    <property type="entry name" value="HATPase_c"/>
    <property type="match status" value="1"/>
</dbReference>
<dbReference type="GO" id="GO:0004673">
    <property type="term" value="F:protein histidine kinase activity"/>
    <property type="evidence" value="ECO:0007669"/>
    <property type="project" value="UniProtKB-EC"/>
</dbReference>
<evidence type="ECO:0000256" key="9">
    <source>
        <dbReference type="SAM" id="Coils"/>
    </source>
</evidence>
<dbReference type="PRINTS" id="PR00344">
    <property type="entry name" value="BCTRLSENSOR"/>
</dbReference>
<evidence type="ECO:0000256" key="3">
    <source>
        <dbReference type="ARBA" id="ARBA00022553"/>
    </source>
</evidence>
<keyword evidence="5" id="KW-0547">Nucleotide-binding</keyword>
<keyword evidence="8" id="KW-0902">Two-component regulatory system</keyword>
<keyword evidence="4" id="KW-0808">Transferase</keyword>
<evidence type="ECO:0000256" key="7">
    <source>
        <dbReference type="ARBA" id="ARBA00022840"/>
    </source>
</evidence>
<keyword evidence="9" id="KW-0175">Coiled coil</keyword>
<organism evidence="12 13">
    <name type="scientific">Gloeothece citriformis (strain PCC 7424)</name>
    <name type="common">Cyanothece sp. (strain PCC 7424)</name>
    <dbReference type="NCBI Taxonomy" id="65393"/>
    <lineage>
        <taxon>Bacteria</taxon>
        <taxon>Bacillati</taxon>
        <taxon>Cyanobacteriota</taxon>
        <taxon>Cyanophyceae</taxon>
        <taxon>Oscillatoriophycideae</taxon>
        <taxon>Chroococcales</taxon>
        <taxon>Aphanothecaceae</taxon>
        <taxon>Gloeothece</taxon>
        <taxon>Gloeothece citriformis</taxon>
    </lineage>
</organism>
<evidence type="ECO:0000256" key="5">
    <source>
        <dbReference type="ARBA" id="ARBA00022741"/>
    </source>
</evidence>
<dbReference type="OrthoDB" id="337251at2"/>
<dbReference type="Pfam" id="PF05226">
    <property type="entry name" value="CHASE2"/>
    <property type="match status" value="1"/>
</dbReference>
<keyword evidence="10" id="KW-0472">Membrane</keyword>
<evidence type="ECO:0000256" key="6">
    <source>
        <dbReference type="ARBA" id="ARBA00022777"/>
    </source>
</evidence>
<dbReference type="PANTHER" id="PTHR43065:SF10">
    <property type="entry name" value="PEROXIDE STRESS-ACTIVATED HISTIDINE KINASE MAK3"/>
    <property type="match status" value="1"/>
</dbReference>
<keyword evidence="7" id="KW-0067">ATP-binding</keyword>
<dbReference type="GO" id="GO:0000160">
    <property type="term" value="P:phosphorelay signal transduction system"/>
    <property type="evidence" value="ECO:0007669"/>
    <property type="project" value="UniProtKB-KW"/>
</dbReference>
<dbReference type="eggNOG" id="COG4191">
    <property type="taxonomic scope" value="Bacteria"/>
</dbReference>
<feature type="transmembrane region" description="Helical" evidence="10">
    <location>
        <begin position="364"/>
        <end position="385"/>
    </location>
</feature>
<dbReference type="KEGG" id="cyc:PCC7424_5004"/>
<feature type="transmembrane region" description="Helical" evidence="10">
    <location>
        <begin position="391"/>
        <end position="414"/>
    </location>
</feature>
<feature type="transmembrane region" description="Helical" evidence="10">
    <location>
        <begin position="333"/>
        <end position="352"/>
    </location>
</feature>
<dbReference type="PROSITE" id="PS50109">
    <property type="entry name" value="HIS_KIN"/>
    <property type="match status" value="1"/>
</dbReference>
<dbReference type="eggNOG" id="COG4252">
    <property type="taxonomic scope" value="Bacteria"/>
</dbReference>
<dbReference type="InterPro" id="IPR005467">
    <property type="entry name" value="His_kinase_dom"/>
</dbReference>
<dbReference type="EMBL" id="CP001291">
    <property type="protein sequence ID" value="ACK73357.1"/>
    <property type="molecule type" value="Genomic_DNA"/>
</dbReference>
<keyword evidence="13" id="KW-1185">Reference proteome</keyword>
<dbReference type="InterPro" id="IPR003594">
    <property type="entry name" value="HATPase_dom"/>
</dbReference>
<feature type="coiled-coil region" evidence="9">
    <location>
        <begin position="418"/>
        <end position="452"/>
    </location>
</feature>
<dbReference type="EC" id="2.7.13.3" evidence="2"/>
<accession>B7KFN2</accession>
<evidence type="ECO:0000313" key="13">
    <source>
        <dbReference type="Proteomes" id="UP000002384"/>
    </source>
</evidence>
<dbReference type="STRING" id="65393.PCC7424_5004"/>
<dbReference type="Proteomes" id="UP000002384">
    <property type="component" value="Chromosome"/>
</dbReference>
<protein>
    <recommendedName>
        <fullName evidence="2">histidine kinase</fullName>
        <ecNumber evidence="2">2.7.13.3</ecNumber>
    </recommendedName>
</protein>
<dbReference type="InterPro" id="IPR036890">
    <property type="entry name" value="HATPase_C_sf"/>
</dbReference>
<name>B7KFN2_GLOC7</name>
<dbReference type="HOGENOM" id="CLU_392663_0_0_3"/>
<comment type="catalytic activity">
    <reaction evidence="1">
        <text>ATP + protein L-histidine = ADP + protein N-phospho-L-histidine.</text>
        <dbReference type="EC" id="2.7.13.3"/>
    </reaction>
</comment>
<dbReference type="AlphaFoldDB" id="B7KFN2"/>
<dbReference type="SUPFAM" id="SSF55874">
    <property type="entry name" value="ATPase domain of HSP90 chaperone/DNA topoisomerase II/histidine kinase"/>
    <property type="match status" value="1"/>
</dbReference>
<keyword evidence="10" id="KW-1133">Transmembrane helix</keyword>
<dbReference type="InterPro" id="IPR007890">
    <property type="entry name" value="CHASE2"/>
</dbReference>
<evidence type="ECO:0000256" key="4">
    <source>
        <dbReference type="ARBA" id="ARBA00022679"/>
    </source>
</evidence>
<dbReference type="Gene3D" id="3.30.565.10">
    <property type="entry name" value="Histidine kinase-like ATPase, C-terminal domain"/>
    <property type="match status" value="1"/>
</dbReference>